<dbReference type="GO" id="GO:0009088">
    <property type="term" value="P:threonine biosynthetic process"/>
    <property type="evidence" value="ECO:0007669"/>
    <property type="project" value="UniProtKB-UniPathway"/>
</dbReference>
<protein>
    <recommendedName>
        <fullName evidence="4">aspartate kinase</fullName>
        <ecNumber evidence="4">2.7.2.4</ecNumber>
    </recommendedName>
</protein>
<dbReference type="UniPathway" id="UPA00051">
    <property type="reaction ID" value="UER00462"/>
</dbReference>
<evidence type="ECO:0000256" key="8">
    <source>
        <dbReference type="ARBA" id="ARBA00022840"/>
    </source>
</evidence>
<gene>
    <name evidence="13" type="primary">askB</name>
    <name evidence="13" type="ORF">GCM10007377_13020</name>
</gene>
<dbReference type="GO" id="GO:0009090">
    <property type="term" value="P:homoserine biosynthetic process"/>
    <property type="evidence" value="ECO:0007669"/>
    <property type="project" value="TreeGrafter"/>
</dbReference>
<dbReference type="PANTHER" id="PTHR21499:SF3">
    <property type="entry name" value="ASPARTOKINASE"/>
    <property type="match status" value="1"/>
</dbReference>
<evidence type="ECO:0000313" key="14">
    <source>
        <dbReference type="Proteomes" id="UP000619536"/>
    </source>
</evidence>
<dbReference type="SUPFAM" id="SSF55021">
    <property type="entry name" value="ACT-like"/>
    <property type="match status" value="2"/>
</dbReference>
<dbReference type="PANTHER" id="PTHR21499">
    <property type="entry name" value="ASPARTATE KINASE"/>
    <property type="match status" value="1"/>
</dbReference>
<evidence type="ECO:0000256" key="6">
    <source>
        <dbReference type="ARBA" id="ARBA00022741"/>
    </source>
</evidence>
<evidence type="ECO:0000256" key="2">
    <source>
        <dbReference type="ARBA" id="ARBA00005139"/>
    </source>
</evidence>
<dbReference type="GO" id="GO:0005524">
    <property type="term" value="F:ATP binding"/>
    <property type="evidence" value="ECO:0007669"/>
    <property type="project" value="UniProtKB-KW"/>
</dbReference>
<keyword evidence="6" id="KW-0547">Nucleotide-binding</keyword>
<comment type="pathway">
    <text evidence="2">Amino-acid biosynthesis; L-threonine biosynthesis; L-threonine from L-aspartate: step 1/5.</text>
</comment>
<dbReference type="GO" id="GO:0009089">
    <property type="term" value="P:lysine biosynthetic process via diaminopimelate"/>
    <property type="evidence" value="ECO:0007669"/>
    <property type="project" value="TreeGrafter"/>
</dbReference>
<reference evidence="13" key="2">
    <citation type="submission" date="2020-09" db="EMBL/GenBank/DDBJ databases">
        <authorList>
            <person name="Sun Q."/>
            <person name="Sedlacek I."/>
        </authorList>
    </citation>
    <scope>NUCLEOTIDE SEQUENCE</scope>
    <source>
        <strain evidence="13">CCM 8606</strain>
    </source>
</reference>
<proteinExistence type="inferred from homology"/>
<dbReference type="EC" id="2.7.2.4" evidence="4"/>
<keyword evidence="8" id="KW-0067">ATP-binding</keyword>
<dbReference type="InterPro" id="IPR002912">
    <property type="entry name" value="ACT_dom"/>
</dbReference>
<keyword evidence="9" id="KW-0028">Amino-acid biosynthesis</keyword>
<feature type="compositionally biased region" description="Polar residues" evidence="11">
    <location>
        <begin position="1"/>
        <end position="24"/>
    </location>
</feature>
<dbReference type="Gene3D" id="3.30.2130.10">
    <property type="entry name" value="VC0802-like"/>
    <property type="match status" value="1"/>
</dbReference>
<organism evidence="13 14">
    <name type="scientific">Galliscardovia ingluviei</name>
    <dbReference type="NCBI Taxonomy" id="1769422"/>
    <lineage>
        <taxon>Bacteria</taxon>
        <taxon>Bacillati</taxon>
        <taxon>Actinomycetota</taxon>
        <taxon>Actinomycetes</taxon>
        <taxon>Bifidobacteriales</taxon>
        <taxon>Bifidobacteriaceae</taxon>
        <taxon>Galliscardovia</taxon>
    </lineage>
</organism>
<reference evidence="13" key="1">
    <citation type="journal article" date="2014" name="Int. J. Syst. Evol. Microbiol.">
        <title>Complete genome sequence of Corynebacterium casei LMG S-19264T (=DSM 44701T), isolated from a smear-ripened cheese.</title>
        <authorList>
            <consortium name="US DOE Joint Genome Institute (JGI-PGF)"/>
            <person name="Walter F."/>
            <person name="Albersmeier A."/>
            <person name="Kalinowski J."/>
            <person name="Ruckert C."/>
        </authorList>
    </citation>
    <scope>NUCLEOTIDE SEQUENCE</scope>
    <source>
        <strain evidence="13">CCM 8606</strain>
    </source>
</reference>
<evidence type="ECO:0000256" key="4">
    <source>
        <dbReference type="ARBA" id="ARBA00013059"/>
    </source>
</evidence>
<feature type="region of interest" description="Disordered" evidence="11">
    <location>
        <begin position="1"/>
        <end position="32"/>
    </location>
</feature>
<comment type="pathway">
    <text evidence="1">Amino-acid biosynthesis; L-methionine biosynthesis via de novo pathway; L-homoserine from L-aspartate: step 1/3.</text>
</comment>
<name>A0A8J3AJW0_9BIFI</name>
<evidence type="ECO:0000256" key="5">
    <source>
        <dbReference type="ARBA" id="ARBA00022679"/>
    </source>
</evidence>
<dbReference type="UniPathway" id="UPA00050">
    <property type="reaction ID" value="UER00461"/>
</dbReference>
<dbReference type="AlphaFoldDB" id="A0A8J3AJW0"/>
<dbReference type="PROSITE" id="PS51671">
    <property type="entry name" value="ACT"/>
    <property type="match status" value="1"/>
</dbReference>
<comment type="caution">
    <text evidence="13">The sequence shown here is derived from an EMBL/GenBank/DDBJ whole genome shotgun (WGS) entry which is preliminary data.</text>
</comment>
<keyword evidence="9" id="KW-0457">Lysine biosynthesis</keyword>
<keyword evidence="14" id="KW-1185">Reference proteome</keyword>
<dbReference type="CDD" id="cd04913">
    <property type="entry name" value="ACT_AKii-LysC-BS-like_1"/>
    <property type="match status" value="1"/>
</dbReference>
<dbReference type="Proteomes" id="UP000619536">
    <property type="component" value="Unassembled WGS sequence"/>
</dbReference>
<sequence>MNNATSNNTASQRSVTDNEVNQSMGDLFPTLGPEDPVVAGIAHDRSEAQITLRRIPDHPGVCASVFTSLADAGINVDMIVQAAASTGTADVSFTASEGQIREVERALDEQKEALGYESYDIDTEVGKIALVGVGMKTHSGIAALFFRALSEHNINVLMISTSEIRISAMVPLKDLDDAVRAVHTAFSLDAAQVEAVVYGGTGR</sequence>
<evidence type="ECO:0000313" key="13">
    <source>
        <dbReference type="EMBL" id="GGI14858.1"/>
    </source>
</evidence>
<keyword evidence="7" id="KW-0418">Kinase</keyword>
<dbReference type="GO" id="GO:0004072">
    <property type="term" value="F:aspartate kinase activity"/>
    <property type="evidence" value="ECO:0007669"/>
    <property type="project" value="UniProtKB-EC"/>
</dbReference>
<evidence type="ECO:0000256" key="9">
    <source>
        <dbReference type="ARBA" id="ARBA00023154"/>
    </source>
</evidence>
<evidence type="ECO:0000256" key="10">
    <source>
        <dbReference type="ARBA" id="ARBA00047872"/>
    </source>
</evidence>
<dbReference type="EMBL" id="BMDH01000003">
    <property type="protein sequence ID" value="GGI14858.1"/>
    <property type="molecule type" value="Genomic_DNA"/>
</dbReference>
<accession>A0A8J3AJW0</accession>
<dbReference type="InterPro" id="IPR045865">
    <property type="entry name" value="ACT-like_dom_sf"/>
</dbReference>
<keyword evidence="5" id="KW-0808">Transferase</keyword>
<evidence type="ECO:0000256" key="11">
    <source>
        <dbReference type="SAM" id="MobiDB-lite"/>
    </source>
</evidence>
<comment type="similarity">
    <text evidence="3">Belongs to the aspartokinase family.</text>
</comment>
<feature type="domain" description="ACT" evidence="12">
    <location>
        <begin position="50"/>
        <end position="133"/>
    </location>
</feature>
<dbReference type="FunFam" id="3.30.2130.10:FF:000002">
    <property type="entry name" value="Aspartokinase"/>
    <property type="match status" value="1"/>
</dbReference>
<dbReference type="Pfam" id="PF22468">
    <property type="entry name" value="ACT_9"/>
    <property type="match status" value="2"/>
</dbReference>
<evidence type="ECO:0000256" key="1">
    <source>
        <dbReference type="ARBA" id="ARBA00004986"/>
    </source>
</evidence>
<dbReference type="InterPro" id="IPR054352">
    <property type="entry name" value="ACT_Aspartokinase"/>
</dbReference>
<comment type="catalytic activity">
    <reaction evidence="10">
        <text>L-aspartate + ATP = 4-phospho-L-aspartate + ADP</text>
        <dbReference type="Rhea" id="RHEA:23776"/>
        <dbReference type="ChEBI" id="CHEBI:29991"/>
        <dbReference type="ChEBI" id="CHEBI:30616"/>
        <dbReference type="ChEBI" id="CHEBI:57535"/>
        <dbReference type="ChEBI" id="CHEBI:456216"/>
        <dbReference type="EC" id="2.7.2.4"/>
    </reaction>
</comment>
<dbReference type="CDD" id="cd04923">
    <property type="entry name" value="ACT_AK-LysC-DapG-like_2"/>
    <property type="match status" value="1"/>
</dbReference>
<evidence type="ECO:0000256" key="7">
    <source>
        <dbReference type="ARBA" id="ARBA00022777"/>
    </source>
</evidence>
<dbReference type="GO" id="GO:0005829">
    <property type="term" value="C:cytosol"/>
    <property type="evidence" value="ECO:0007669"/>
    <property type="project" value="TreeGrafter"/>
</dbReference>
<evidence type="ECO:0000259" key="12">
    <source>
        <dbReference type="PROSITE" id="PS51671"/>
    </source>
</evidence>
<evidence type="ECO:0000256" key="3">
    <source>
        <dbReference type="ARBA" id="ARBA00010122"/>
    </source>
</evidence>